<dbReference type="EMBL" id="JAHLJV010000008">
    <property type="protein sequence ID" value="KAK1597454.1"/>
    <property type="molecule type" value="Genomic_DNA"/>
</dbReference>
<dbReference type="RefSeq" id="XP_060418244.1">
    <property type="nucleotide sequence ID" value="XM_060552902.1"/>
</dbReference>
<accession>A0AAD8V901</accession>
<comment type="caution">
    <text evidence="1">The sequence shown here is derived from an EMBL/GenBank/DDBJ whole genome shotgun (WGS) entry which is preliminary data.</text>
</comment>
<sequence>MQQGTYWSPQPLICRLVSAYIQIPTARADAWTILPSCFPLGVPYSTARSSISQFPPPKGHHDGVHLRPQSRITPRICGVTLLEAGHAIGISSYTPGVAFTKVCVLHHPRATGARTNFRNSLLITYRRPYGPSSGQTAITSSHSSIASSASSGYPGQVVVSLATNPAINAASSPHLSFFLLFSRLTIRGPSKGARIESARRSVPLLPPTRTAAFHPSCAWSASMLCVRLASPFSCRVVTRPSLHMNGHLTTHHTQPVKCIARVCSSTATPRLNLHPNPRPSIKSHLIMTS</sequence>
<name>A0AAD8V901_9PEZI</name>
<dbReference type="Proteomes" id="UP001230504">
    <property type="component" value="Unassembled WGS sequence"/>
</dbReference>
<dbReference type="GeneID" id="85437142"/>
<dbReference type="AlphaFoldDB" id="A0AAD8V901"/>
<reference evidence="1" key="1">
    <citation type="submission" date="2021-06" db="EMBL/GenBank/DDBJ databases">
        <title>Comparative genomics, transcriptomics and evolutionary studies reveal genomic signatures of adaptation to plant cell wall in hemibiotrophic fungi.</title>
        <authorList>
            <consortium name="DOE Joint Genome Institute"/>
            <person name="Baroncelli R."/>
            <person name="Diaz J.F."/>
            <person name="Benocci T."/>
            <person name="Peng M."/>
            <person name="Battaglia E."/>
            <person name="Haridas S."/>
            <person name="Andreopoulos W."/>
            <person name="Labutti K."/>
            <person name="Pangilinan J."/>
            <person name="Floch G.L."/>
            <person name="Makela M.R."/>
            <person name="Henrissat B."/>
            <person name="Grigoriev I.V."/>
            <person name="Crouch J.A."/>
            <person name="De Vries R.P."/>
            <person name="Sukno S.A."/>
            <person name="Thon M.R."/>
        </authorList>
    </citation>
    <scope>NUCLEOTIDE SEQUENCE</scope>
    <source>
        <strain evidence="1">CBS 125086</strain>
    </source>
</reference>
<protein>
    <submittedName>
        <fullName evidence="1">Uncharacterized protein</fullName>
    </submittedName>
</protein>
<keyword evidence="2" id="KW-1185">Reference proteome</keyword>
<evidence type="ECO:0000313" key="2">
    <source>
        <dbReference type="Proteomes" id="UP001230504"/>
    </source>
</evidence>
<evidence type="ECO:0000313" key="1">
    <source>
        <dbReference type="EMBL" id="KAK1597454.1"/>
    </source>
</evidence>
<gene>
    <name evidence="1" type="ORF">LY79DRAFT_386217</name>
</gene>
<proteinExistence type="predicted"/>
<organism evidence="1 2">
    <name type="scientific">Colletotrichum navitas</name>
    <dbReference type="NCBI Taxonomy" id="681940"/>
    <lineage>
        <taxon>Eukaryota</taxon>
        <taxon>Fungi</taxon>
        <taxon>Dikarya</taxon>
        <taxon>Ascomycota</taxon>
        <taxon>Pezizomycotina</taxon>
        <taxon>Sordariomycetes</taxon>
        <taxon>Hypocreomycetidae</taxon>
        <taxon>Glomerellales</taxon>
        <taxon>Glomerellaceae</taxon>
        <taxon>Colletotrichum</taxon>
        <taxon>Colletotrichum graminicola species complex</taxon>
    </lineage>
</organism>